<dbReference type="InterPro" id="IPR011006">
    <property type="entry name" value="CheY-like_superfamily"/>
</dbReference>
<evidence type="ECO:0000256" key="1">
    <source>
        <dbReference type="ARBA" id="ARBA00022553"/>
    </source>
</evidence>
<evidence type="ECO:0000256" key="3">
    <source>
        <dbReference type="ARBA" id="ARBA00023125"/>
    </source>
</evidence>
<dbReference type="InterPro" id="IPR000792">
    <property type="entry name" value="Tscrpt_reg_LuxR_C"/>
</dbReference>
<dbReference type="PROSITE" id="PS00622">
    <property type="entry name" value="HTH_LUXR_1"/>
    <property type="match status" value="1"/>
</dbReference>
<evidence type="ECO:0000259" key="6">
    <source>
        <dbReference type="PROSITE" id="PS50043"/>
    </source>
</evidence>
<dbReference type="Pfam" id="PF00072">
    <property type="entry name" value="Response_reg"/>
    <property type="match status" value="1"/>
</dbReference>
<dbReference type="InterPro" id="IPR001789">
    <property type="entry name" value="Sig_transdc_resp-reg_receiver"/>
</dbReference>
<dbReference type="PRINTS" id="PR00038">
    <property type="entry name" value="HTHLUXR"/>
</dbReference>
<dbReference type="CDD" id="cd06170">
    <property type="entry name" value="LuxR_C_like"/>
    <property type="match status" value="1"/>
</dbReference>
<name>A0A1G9DKJ4_9ACTN</name>
<feature type="modified residue" description="4-aspartylphosphate" evidence="5">
    <location>
        <position position="54"/>
    </location>
</feature>
<keyword evidence="3" id="KW-0238">DNA-binding</keyword>
<evidence type="ECO:0000259" key="7">
    <source>
        <dbReference type="PROSITE" id="PS50110"/>
    </source>
</evidence>
<dbReference type="RefSeq" id="WP_245712136.1">
    <property type="nucleotide sequence ID" value="NZ_FNGF01000001.1"/>
</dbReference>
<dbReference type="Gene3D" id="3.40.50.2300">
    <property type="match status" value="1"/>
</dbReference>
<keyword evidence="1 5" id="KW-0597">Phosphoprotein</keyword>
<evidence type="ECO:0000256" key="2">
    <source>
        <dbReference type="ARBA" id="ARBA00023015"/>
    </source>
</evidence>
<keyword evidence="2" id="KW-0805">Transcription regulation</keyword>
<dbReference type="SUPFAM" id="SSF46894">
    <property type="entry name" value="C-terminal effector domain of the bipartite response regulators"/>
    <property type="match status" value="1"/>
</dbReference>
<gene>
    <name evidence="8" type="ORF">SAMN05216298_0953</name>
</gene>
<protein>
    <submittedName>
        <fullName evidence="8">Two component transcriptional regulator, LuxR family</fullName>
    </submittedName>
</protein>
<feature type="domain" description="Response regulatory" evidence="7">
    <location>
        <begin position="3"/>
        <end position="117"/>
    </location>
</feature>
<reference evidence="9" key="1">
    <citation type="submission" date="2016-10" db="EMBL/GenBank/DDBJ databases">
        <authorList>
            <person name="Varghese N."/>
            <person name="Submissions S."/>
        </authorList>
    </citation>
    <scope>NUCLEOTIDE SEQUENCE [LARGE SCALE GENOMIC DNA]</scope>
    <source>
        <strain evidence="9">CGMCC 4.3147</strain>
    </source>
</reference>
<keyword evidence="9" id="KW-1185">Reference proteome</keyword>
<accession>A0A1G9DKJ4</accession>
<dbReference type="STRING" id="380244.SAMN05216298_0953"/>
<dbReference type="PROSITE" id="PS50043">
    <property type="entry name" value="HTH_LUXR_2"/>
    <property type="match status" value="1"/>
</dbReference>
<dbReference type="GO" id="GO:0006355">
    <property type="term" value="P:regulation of DNA-templated transcription"/>
    <property type="evidence" value="ECO:0007669"/>
    <property type="project" value="InterPro"/>
</dbReference>
<dbReference type="PANTHER" id="PTHR43214">
    <property type="entry name" value="TWO-COMPONENT RESPONSE REGULATOR"/>
    <property type="match status" value="1"/>
</dbReference>
<dbReference type="Pfam" id="PF00196">
    <property type="entry name" value="GerE"/>
    <property type="match status" value="1"/>
</dbReference>
<dbReference type="Proteomes" id="UP000198662">
    <property type="component" value="Unassembled WGS sequence"/>
</dbReference>
<evidence type="ECO:0000313" key="9">
    <source>
        <dbReference type="Proteomes" id="UP000198662"/>
    </source>
</evidence>
<evidence type="ECO:0000313" key="8">
    <source>
        <dbReference type="EMBL" id="SDK64408.1"/>
    </source>
</evidence>
<dbReference type="SUPFAM" id="SSF52172">
    <property type="entry name" value="CheY-like"/>
    <property type="match status" value="1"/>
</dbReference>
<dbReference type="AlphaFoldDB" id="A0A1G9DKJ4"/>
<dbReference type="GO" id="GO:0000160">
    <property type="term" value="P:phosphorelay signal transduction system"/>
    <property type="evidence" value="ECO:0007669"/>
    <property type="project" value="InterPro"/>
</dbReference>
<dbReference type="InterPro" id="IPR016032">
    <property type="entry name" value="Sig_transdc_resp-reg_C-effctor"/>
</dbReference>
<dbReference type="PROSITE" id="PS50110">
    <property type="entry name" value="RESPONSE_REGULATORY"/>
    <property type="match status" value="1"/>
</dbReference>
<dbReference type="InterPro" id="IPR039420">
    <property type="entry name" value="WalR-like"/>
</dbReference>
<dbReference type="EMBL" id="FNGF01000001">
    <property type="protein sequence ID" value="SDK64408.1"/>
    <property type="molecule type" value="Genomic_DNA"/>
</dbReference>
<organism evidence="8 9">
    <name type="scientific">Glycomyces sambucus</name>
    <dbReference type="NCBI Taxonomy" id="380244"/>
    <lineage>
        <taxon>Bacteria</taxon>
        <taxon>Bacillati</taxon>
        <taxon>Actinomycetota</taxon>
        <taxon>Actinomycetes</taxon>
        <taxon>Glycomycetales</taxon>
        <taxon>Glycomycetaceae</taxon>
        <taxon>Glycomyces</taxon>
    </lineage>
</organism>
<feature type="domain" description="HTH luxR-type" evidence="6">
    <location>
        <begin position="141"/>
        <end position="206"/>
    </location>
</feature>
<dbReference type="GO" id="GO:0003677">
    <property type="term" value="F:DNA binding"/>
    <property type="evidence" value="ECO:0007669"/>
    <property type="project" value="UniProtKB-KW"/>
</dbReference>
<dbReference type="PANTHER" id="PTHR43214:SF24">
    <property type="entry name" value="TRANSCRIPTIONAL REGULATORY PROTEIN NARL-RELATED"/>
    <property type="match status" value="1"/>
</dbReference>
<dbReference type="CDD" id="cd17535">
    <property type="entry name" value="REC_NarL-like"/>
    <property type="match status" value="1"/>
</dbReference>
<sequence>MIRVLIADDQDTVRRGLRRLIDVHEDMTVVGEAADGVQAVALARSLRPDVALVDVRMPRLDGLDATRLLADGPVRVVVVTTFDNDKYVHAALRAGACGFILKRSGPALLAEAVRAAVAGESLISPAVTVRLLEHLAPARPERAEPNPLTPRETELARLVAHGRTNADIAAELFISVGTVKTHVANIQAKLGAANRVGIAAWCWRTGRAA</sequence>
<dbReference type="SMART" id="SM00448">
    <property type="entry name" value="REC"/>
    <property type="match status" value="1"/>
</dbReference>
<evidence type="ECO:0000256" key="5">
    <source>
        <dbReference type="PROSITE-ProRule" id="PRU00169"/>
    </source>
</evidence>
<evidence type="ECO:0000256" key="4">
    <source>
        <dbReference type="ARBA" id="ARBA00023163"/>
    </source>
</evidence>
<keyword evidence="4" id="KW-0804">Transcription</keyword>
<dbReference type="SMART" id="SM00421">
    <property type="entry name" value="HTH_LUXR"/>
    <property type="match status" value="1"/>
</dbReference>
<proteinExistence type="predicted"/>
<dbReference type="InterPro" id="IPR058245">
    <property type="entry name" value="NreC/VraR/RcsB-like_REC"/>
</dbReference>